<evidence type="ECO:0000313" key="6">
    <source>
        <dbReference type="Proteomes" id="UP000887568"/>
    </source>
</evidence>
<feature type="compositionally biased region" description="Low complexity" evidence="3">
    <location>
        <begin position="290"/>
        <end position="302"/>
    </location>
</feature>
<dbReference type="PROSITE" id="PS50053">
    <property type="entry name" value="UBIQUITIN_2"/>
    <property type="match status" value="1"/>
</dbReference>
<dbReference type="RefSeq" id="XP_038070307.1">
    <property type="nucleotide sequence ID" value="XM_038214379.1"/>
</dbReference>
<feature type="region of interest" description="Disordered" evidence="3">
    <location>
        <begin position="535"/>
        <end position="561"/>
    </location>
</feature>
<feature type="region of interest" description="Disordered" evidence="3">
    <location>
        <begin position="286"/>
        <end position="334"/>
    </location>
</feature>
<dbReference type="PANTHER" id="PTHR22677:SF3">
    <property type="entry name" value="ANKYRIN REPEAT DOMAIN-CONTAINING PROTEIN 60"/>
    <property type="match status" value="1"/>
</dbReference>
<dbReference type="InterPro" id="IPR002110">
    <property type="entry name" value="Ankyrin_rpt"/>
</dbReference>
<protein>
    <recommendedName>
        <fullName evidence="4">Ubiquitin-like domain-containing protein</fullName>
    </recommendedName>
</protein>
<feature type="compositionally biased region" description="Basic residues" evidence="3">
    <location>
        <begin position="739"/>
        <end position="756"/>
    </location>
</feature>
<organism evidence="5 6">
    <name type="scientific">Patiria miniata</name>
    <name type="common">Bat star</name>
    <name type="synonym">Asterina miniata</name>
    <dbReference type="NCBI Taxonomy" id="46514"/>
    <lineage>
        <taxon>Eukaryota</taxon>
        <taxon>Metazoa</taxon>
        <taxon>Echinodermata</taxon>
        <taxon>Eleutherozoa</taxon>
        <taxon>Asterozoa</taxon>
        <taxon>Asteroidea</taxon>
        <taxon>Valvatacea</taxon>
        <taxon>Valvatida</taxon>
        <taxon>Asterinidae</taxon>
        <taxon>Patiria</taxon>
    </lineage>
</organism>
<feature type="region of interest" description="Disordered" evidence="3">
    <location>
        <begin position="436"/>
        <end position="500"/>
    </location>
</feature>
<keyword evidence="1" id="KW-0040">ANK repeat</keyword>
<dbReference type="SMART" id="SM00248">
    <property type="entry name" value="ANK"/>
    <property type="match status" value="2"/>
</dbReference>
<proteinExistence type="predicted"/>
<dbReference type="SUPFAM" id="SSF48403">
    <property type="entry name" value="Ankyrin repeat"/>
    <property type="match status" value="1"/>
</dbReference>
<feature type="compositionally biased region" description="Polar residues" evidence="3">
    <location>
        <begin position="449"/>
        <end position="458"/>
    </location>
</feature>
<dbReference type="InterPro" id="IPR039323">
    <property type="entry name" value="ANKRD_45/46/60"/>
</dbReference>
<feature type="region of interest" description="Disordered" evidence="3">
    <location>
        <begin position="223"/>
        <end position="243"/>
    </location>
</feature>
<feature type="compositionally biased region" description="Basic and acidic residues" evidence="3">
    <location>
        <begin position="549"/>
        <end position="559"/>
    </location>
</feature>
<dbReference type="InterPro" id="IPR000626">
    <property type="entry name" value="Ubiquitin-like_dom"/>
</dbReference>
<dbReference type="InterPro" id="IPR036770">
    <property type="entry name" value="Ankyrin_rpt-contain_sf"/>
</dbReference>
<accession>A0A914B2S0</accession>
<evidence type="ECO:0000313" key="5">
    <source>
        <dbReference type="EnsemblMetazoa" id="XP_038070307.1"/>
    </source>
</evidence>
<evidence type="ECO:0000256" key="1">
    <source>
        <dbReference type="PROSITE-ProRule" id="PRU00023"/>
    </source>
</evidence>
<evidence type="ECO:0000259" key="4">
    <source>
        <dbReference type="PROSITE" id="PS50053"/>
    </source>
</evidence>
<dbReference type="EnsemblMetazoa" id="XM_038214379.1">
    <property type="protein sequence ID" value="XP_038070307.1"/>
    <property type="gene ID" value="LOC119739430"/>
</dbReference>
<dbReference type="Gene3D" id="1.25.40.20">
    <property type="entry name" value="Ankyrin repeat-containing domain"/>
    <property type="match status" value="1"/>
</dbReference>
<feature type="compositionally biased region" description="Low complexity" evidence="3">
    <location>
        <begin position="322"/>
        <end position="332"/>
    </location>
</feature>
<dbReference type="InterPro" id="IPR029071">
    <property type="entry name" value="Ubiquitin-like_domsf"/>
</dbReference>
<dbReference type="GeneID" id="119739430"/>
<sequence>MTQVGVRDATGRFIETFEIFAKLPGPGSLTPITVRHQTTVGELKSLVELVCGIPTDLQLLSYRHHAVLTDGDTLGKLCVLPGARLPVRIAYGYDGLVESALRGDLKEVMRSVTMTKDAGGMAKRMFVAMFIAAHKGFHYLVDRMLCEGAHPDTQTPTGRTALHVACAMGNSGCLDSLLQHGASLDIHDSSGKTAAQTAVSCGQQSAQRRLVLYSRIRANKATREKPCSWSTSPRFPKSKLGSSVTPTLSLQDLAISPGPELMITTWSGREHHHHYFDKRPRSAKAALFQTDSSTSSTESWSSLRDGRKDSQRQQATTESQEESSVPPQEVPQNELVMTRSLRLHDRPKSASSLAAIKQARANSPSVKSVKFAFDKTHTKPASGMSKYSSYHGCSVSPTPPDTHRYSTQTTSLSLKSALRSKEHLVDDDQAVALGDTQRIKVRKEEDSTSKGNQKNQPPSGAAVSADYQETHQSATVDAAMDDSSSGSSCHSTHEMDPKEVNSLRMDYLNDKLREMVGLPVQHPQRLEFMKEREDKQLHGNSTAKRTRKPTPEENERAFEEWLSSKTQDARDRKLVKRVGKMLDDAFGKKDETLIADEDEDQTQKRTPLKFEAWSEKKAKQEQLDVAKRDAEASKQELKKREQLEARLNSGTMVDAWLAEKLQKQRQERLAEKLRERERQRLKTEQEKAAKGVFQKWCMQKEWEELQMLRGRLNSGCKRRPKSGSSKSKAPLQSSQAPSRRTRSHSAPPRRHHPPHL</sequence>
<dbReference type="PANTHER" id="PTHR22677">
    <property type="entry name" value="ANKYRIN REPEAT DOMAIN-CONTAINING PROTEIN 60"/>
    <property type="match status" value="1"/>
</dbReference>
<evidence type="ECO:0000256" key="3">
    <source>
        <dbReference type="SAM" id="MobiDB-lite"/>
    </source>
</evidence>
<dbReference type="OMA" id="MEYDERP"/>
<dbReference type="AlphaFoldDB" id="A0A914B2S0"/>
<evidence type="ECO:0000256" key="2">
    <source>
        <dbReference type="SAM" id="Coils"/>
    </source>
</evidence>
<keyword evidence="2" id="KW-0175">Coiled coil</keyword>
<keyword evidence="6" id="KW-1185">Reference proteome</keyword>
<dbReference type="Proteomes" id="UP000887568">
    <property type="component" value="Unplaced"/>
</dbReference>
<feature type="domain" description="Ubiquitin-like" evidence="4">
    <location>
        <begin position="17"/>
        <end position="85"/>
    </location>
</feature>
<dbReference type="OrthoDB" id="10258888at2759"/>
<feature type="compositionally biased region" description="Basic and acidic residues" evidence="3">
    <location>
        <begin position="491"/>
        <end position="500"/>
    </location>
</feature>
<feature type="coiled-coil region" evidence="2">
    <location>
        <begin position="616"/>
        <end position="686"/>
    </location>
</feature>
<dbReference type="PROSITE" id="PS50088">
    <property type="entry name" value="ANK_REPEAT"/>
    <property type="match status" value="1"/>
</dbReference>
<dbReference type="Gene3D" id="3.10.20.90">
    <property type="entry name" value="Phosphatidylinositol 3-kinase Catalytic Subunit, Chain A, domain 1"/>
    <property type="match status" value="1"/>
</dbReference>
<dbReference type="PROSITE" id="PS50297">
    <property type="entry name" value="ANK_REP_REGION"/>
    <property type="match status" value="1"/>
</dbReference>
<feature type="repeat" description="ANK" evidence="1">
    <location>
        <begin position="157"/>
        <end position="189"/>
    </location>
</feature>
<dbReference type="SUPFAM" id="SSF54236">
    <property type="entry name" value="Ubiquitin-like"/>
    <property type="match status" value="1"/>
</dbReference>
<feature type="region of interest" description="Disordered" evidence="3">
    <location>
        <begin position="713"/>
        <end position="756"/>
    </location>
</feature>
<reference evidence="5" key="1">
    <citation type="submission" date="2022-11" db="UniProtKB">
        <authorList>
            <consortium name="EnsemblMetazoa"/>
        </authorList>
    </citation>
    <scope>IDENTIFICATION</scope>
</reference>
<dbReference type="Pfam" id="PF12796">
    <property type="entry name" value="Ank_2"/>
    <property type="match status" value="1"/>
</dbReference>
<name>A0A914B2S0_PATMI</name>